<name>A0A6C0IBG2_9ZZZZ</name>
<organism evidence="1">
    <name type="scientific">viral metagenome</name>
    <dbReference type="NCBI Taxonomy" id="1070528"/>
    <lineage>
        <taxon>unclassified sequences</taxon>
        <taxon>metagenomes</taxon>
        <taxon>organismal metagenomes</taxon>
    </lineage>
</organism>
<dbReference type="AlphaFoldDB" id="A0A6C0IBG2"/>
<reference evidence="1" key="1">
    <citation type="journal article" date="2020" name="Nature">
        <title>Giant virus diversity and host interactions through global metagenomics.</title>
        <authorList>
            <person name="Schulz F."/>
            <person name="Roux S."/>
            <person name="Paez-Espino D."/>
            <person name="Jungbluth S."/>
            <person name="Walsh D.A."/>
            <person name="Denef V.J."/>
            <person name="McMahon K.D."/>
            <person name="Konstantinidis K.T."/>
            <person name="Eloe-Fadrosh E.A."/>
            <person name="Kyrpides N.C."/>
            <person name="Woyke T."/>
        </authorList>
    </citation>
    <scope>NUCLEOTIDE SEQUENCE</scope>
    <source>
        <strain evidence="1">GVMAG-M-3300023184-68</strain>
    </source>
</reference>
<accession>A0A6C0IBG2</accession>
<sequence>MIPRKHIATITTNSGQWAECLRTGTKDPLLLLTSKVAEPPEKFGKGLSASSLLTSKVAEPPEKFGKGATRNVSLFTTNFEGDGIET</sequence>
<proteinExistence type="predicted"/>
<evidence type="ECO:0000313" key="1">
    <source>
        <dbReference type="EMBL" id="QHT90152.1"/>
    </source>
</evidence>
<protein>
    <submittedName>
        <fullName evidence="1">Uncharacterized protein</fullName>
    </submittedName>
</protein>
<dbReference type="EMBL" id="MN740153">
    <property type="protein sequence ID" value="QHT90152.1"/>
    <property type="molecule type" value="Genomic_DNA"/>
</dbReference>